<dbReference type="SFLD" id="SFLDG01150">
    <property type="entry name" value="Main.1:_Beta-like"/>
    <property type="match status" value="1"/>
</dbReference>
<sequence>MGLDGTPHHPPFDSLKPDHKENLMLKIWGRTNSTNVKKVLWAAEEAGAPYENIAAGGAFGIVSDPEYRAKNPNGLVPTLEDGDLILWESNTIVRYLAAQYGVSELFIADAGQRAKAERWMDWTTSSLALPFRDLFWNVVRLAPDKQDLAAKETGFQNCSKLFAMVDDALASQPYLSGSKFGIGDIPLGCFAYAWFEMPIDRPELPHLKSWYERLKTRPAYQKSVMTPLT</sequence>
<dbReference type="SUPFAM" id="SSF47616">
    <property type="entry name" value="GST C-terminal domain-like"/>
    <property type="match status" value="1"/>
</dbReference>
<keyword evidence="5" id="KW-1185">Reference proteome</keyword>
<dbReference type="CDD" id="cd03047">
    <property type="entry name" value="GST_N_2"/>
    <property type="match status" value="1"/>
</dbReference>
<dbReference type="Pfam" id="PF00043">
    <property type="entry name" value="GST_C"/>
    <property type="match status" value="1"/>
</dbReference>
<dbReference type="PANTHER" id="PTHR44051">
    <property type="entry name" value="GLUTATHIONE S-TRANSFERASE-RELATED"/>
    <property type="match status" value="1"/>
</dbReference>
<comment type="caution">
    <text evidence="4">The sequence shown here is derived from an EMBL/GenBank/DDBJ whole genome shotgun (WGS) entry which is preliminary data.</text>
</comment>
<proteinExistence type="inferred from homology"/>
<dbReference type="SFLD" id="SFLDG00358">
    <property type="entry name" value="Main_(cytGST)"/>
    <property type="match status" value="1"/>
</dbReference>
<evidence type="ECO:0000259" key="3">
    <source>
        <dbReference type="PROSITE" id="PS50405"/>
    </source>
</evidence>
<reference evidence="4 5" key="1">
    <citation type="submission" date="2023-07" db="EMBL/GenBank/DDBJ databases">
        <title>Comparative genomics of wheat-associated soil bacteria to identify genetic determinants of phenazine resistance.</title>
        <authorList>
            <person name="Mouncey N."/>
        </authorList>
    </citation>
    <scope>NUCLEOTIDE SEQUENCE [LARGE SCALE GENOMIC DNA]</scope>
    <source>
        <strain evidence="4 5">W4I11</strain>
    </source>
</reference>
<dbReference type="SUPFAM" id="SSF52833">
    <property type="entry name" value="Thioredoxin-like"/>
    <property type="match status" value="1"/>
</dbReference>
<evidence type="ECO:0000313" key="5">
    <source>
        <dbReference type="Proteomes" id="UP001237780"/>
    </source>
</evidence>
<accession>A0ABU0SFQ3</accession>
<keyword evidence="4" id="KW-0808">Transferase</keyword>
<dbReference type="PROSITE" id="PS50405">
    <property type="entry name" value="GST_CTER"/>
    <property type="match status" value="1"/>
</dbReference>
<dbReference type="InterPro" id="IPR004046">
    <property type="entry name" value="GST_C"/>
</dbReference>
<dbReference type="EMBL" id="JAUSZT010000003">
    <property type="protein sequence ID" value="MDQ0999461.1"/>
    <property type="molecule type" value="Genomic_DNA"/>
</dbReference>
<organism evidence="4 5">
    <name type="scientific">Phyllobacterium ifriqiyense</name>
    <dbReference type="NCBI Taxonomy" id="314238"/>
    <lineage>
        <taxon>Bacteria</taxon>
        <taxon>Pseudomonadati</taxon>
        <taxon>Pseudomonadota</taxon>
        <taxon>Alphaproteobacteria</taxon>
        <taxon>Hyphomicrobiales</taxon>
        <taxon>Phyllobacteriaceae</taxon>
        <taxon>Phyllobacterium</taxon>
    </lineage>
</organism>
<dbReference type="InterPro" id="IPR040079">
    <property type="entry name" value="Glutathione_S-Trfase"/>
</dbReference>
<gene>
    <name evidence="4" type="ORF">QFZ34_004643</name>
</gene>
<feature type="domain" description="GST N-terminal" evidence="2">
    <location>
        <begin position="23"/>
        <end position="104"/>
    </location>
</feature>
<evidence type="ECO:0000313" key="4">
    <source>
        <dbReference type="EMBL" id="MDQ0999461.1"/>
    </source>
</evidence>
<protein>
    <submittedName>
        <fullName evidence="4">Glutathione S-transferase</fullName>
        <ecNumber evidence="4">2.5.1.18</ecNumber>
    </submittedName>
</protein>
<dbReference type="InterPro" id="IPR010987">
    <property type="entry name" value="Glutathione-S-Trfase_C-like"/>
</dbReference>
<dbReference type="Gene3D" id="1.20.1050.10">
    <property type="match status" value="1"/>
</dbReference>
<dbReference type="Pfam" id="PF02798">
    <property type="entry name" value="GST_N"/>
    <property type="match status" value="1"/>
</dbReference>
<dbReference type="Gene3D" id="3.40.30.10">
    <property type="entry name" value="Glutaredoxin"/>
    <property type="match status" value="1"/>
</dbReference>
<dbReference type="PANTHER" id="PTHR44051:SF19">
    <property type="entry name" value="DISULFIDE-BOND OXIDOREDUCTASE YFCG"/>
    <property type="match status" value="1"/>
</dbReference>
<dbReference type="InterPro" id="IPR036249">
    <property type="entry name" value="Thioredoxin-like_sf"/>
</dbReference>
<dbReference type="EC" id="2.5.1.18" evidence="4"/>
<comment type="similarity">
    <text evidence="1">Belongs to the GST superfamily.</text>
</comment>
<dbReference type="InterPro" id="IPR036282">
    <property type="entry name" value="Glutathione-S-Trfase_C_sf"/>
</dbReference>
<feature type="domain" description="GST C-terminal" evidence="3">
    <location>
        <begin position="109"/>
        <end position="229"/>
    </location>
</feature>
<dbReference type="CDD" id="cd03180">
    <property type="entry name" value="GST_C_2"/>
    <property type="match status" value="1"/>
</dbReference>
<dbReference type="GO" id="GO:0004364">
    <property type="term" value="F:glutathione transferase activity"/>
    <property type="evidence" value="ECO:0007669"/>
    <property type="project" value="UniProtKB-EC"/>
</dbReference>
<dbReference type="SFLD" id="SFLDS00019">
    <property type="entry name" value="Glutathione_Transferase_(cytos"/>
    <property type="match status" value="1"/>
</dbReference>
<evidence type="ECO:0000256" key="1">
    <source>
        <dbReference type="RuleBase" id="RU003494"/>
    </source>
</evidence>
<dbReference type="Proteomes" id="UP001237780">
    <property type="component" value="Unassembled WGS sequence"/>
</dbReference>
<name>A0ABU0SFQ3_9HYPH</name>
<evidence type="ECO:0000259" key="2">
    <source>
        <dbReference type="PROSITE" id="PS50404"/>
    </source>
</evidence>
<dbReference type="PROSITE" id="PS50404">
    <property type="entry name" value="GST_NTER"/>
    <property type="match status" value="1"/>
</dbReference>
<dbReference type="InterPro" id="IPR004045">
    <property type="entry name" value="Glutathione_S-Trfase_N"/>
</dbReference>